<evidence type="ECO:0000259" key="11">
    <source>
        <dbReference type="Pfam" id="PF23539"/>
    </source>
</evidence>
<feature type="transmembrane region" description="Helical" evidence="9">
    <location>
        <begin position="75"/>
        <end position="94"/>
    </location>
</feature>
<sequence>MAHYGHTMALISDAPVRLATRRPWLPGAVRAELENDPRPLIGKRSPRDVLVDLLMILLAVGIGLLGAVPRLHGHTLNLVADLAVGAACCVLLLWRRRWPVPVAVLINLVSIPFAGAGGAAYLAIFSLAVHRPPRYSMAVGALGIGAGLVNYTIVGVDNGFLFNAFFLVLLIAGAIGWGTSIRNRRQLLISLAERARRAESEQRERLAAARAVERERLAREMHDVLAHRMSLLSVHAGALEYRPDAPAADIARAAGVIRSGVHQMLEDLRDVITMLRDDSEDLAAQTNSLATVDTLFDEARQAGSPVHAHVEVEHGDEVPGVVGRTAFRVVQEGLTNARKHAGAVPVSVDIIGGPGSGLSITISQPLNHTCDREKIPGAGSGLAGLDERVTLAGGTLEHGIVEHRFVLSAQLPWEKGTVGV</sequence>
<keyword evidence="13" id="KW-1185">Reference proteome</keyword>
<keyword evidence="9" id="KW-1133">Transmembrane helix</keyword>
<dbReference type="PANTHER" id="PTHR24421">
    <property type="entry name" value="NITRATE/NITRITE SENSOR PROTEIN NARX-RELATED"/>
    <property type="match status" value="1"/>
</dbReference>
<evidence type="ECO:0000256" key="5">
    <source>
        <dbReference type="ARBA" id="ARBA00022741"/>
    </source>
</evidence>
<proteinExistence type="predicted"/>
<keyword evidence="3" id="KW-0597">Phosphoprotein</keyword>
<dbReference type="EC" id="2.7.13.3" evidence="2"/>
<dbReference type="Gene3D" id="3.30.565.10">
    <property type="entry name" value="Histidine kinase-like ATPase, C-terminal domain"/>
    <property type="match status" value="1"/>
</dbReference>
<evidence type="ECO:0000313" key="13">
    <source>
        <dbReference type="Proteomes" id="UP001206895"/>
    </source>
</evidence>
<dbReference type="Pfam" id="PF07730">
    <property type="entry name" value="HisKA_3"/>
    <property type="match status" value="1"/>
</dbReference>
<evidence type="ECO:0000256" key="1">
    <source>
        <dbReference type="ARBA" id="ARBA00000085"/>
    </source>
</evidence>
<protein>
    <recommendedName>
        <fullName evidence="2">histidine kinase</fullName>
        <ecNumber evidence="2">2.7.13.3</ecNumber>
    </recommendedName>
</protein>
<evidence type="ECO:0000313" key="12">
    <source>
        <dbReference type="EMBL" id="MCP2176317.1"/>
    </source>
</evidence>
<dbReference type="Gene3D" id="1.20.5.1930">
    <property type="match status" value="1"/>
</dbReference>
<feature type="domain" description="Signal transduction histidine kinase subgroup 3 dimerisation and phosphoacceptor" evidence="10">
    <location>
        <begin position="213"/>
        <end position="278"/>
    </location>
</feature>
<dbReference type="EMBL" id="JAMTCJ010000002">
    <property type="protein sequence ID" value="MCP2176317.1"/>
    <property type="molecule type" value="Genomic_DNA"/>
</dbReference>
<dbReference type="InterPro" id="IPR011712">
    <property type="entry name" value="Sig_transdc_His_kin_sub3_dim/P"/>
</dbReference>
<feature type="transmembrane region" description="Helical" evidence="9">
    <location>
        <begin position="100"/>
        <end position="123"/>
    </location>
</feature>
<evidence type="ECO:0000256" key="7">
    <source>
        <dbReference type="ARBA" id="ARBA00022840"/>
    </source>
</evidence>
<evidence type="ECO:0000256" key="2">
    <source>
        <dbReference type="ARBA" id="ARBA00012438"/>
    </source>
</evidence>
<evidence type="ECO:0000256" key="6">
    <source>
        <dbReference type="ARBA" id="ARBA00022777"/>
    </source>
</evidence>
<keyword evidence="5" id="KW-0547">Nucleotide-binding</keyword>
<dbReference type="CDD" id="cd16917">
    <property type="entry name" value="HATPase_UhpB-NarQ-NarX-like"/>
    <property type="match status" value="1"/>
</dbReference>
<keyword evidence="9" id="KW-0472">Membrane</keyword>
<dbReference type="InterPro" id="IPR036890">
    <property type="entry name" value="HATPase_C_sf"/>
</dbReference>
<evidence type="ECO:0000256" key="4">
    <source>
        <dbReference type="ARBA" id="ARBA00022679"/>
    </source>
</evidence>
<feature type="transmembrane region" description="Helical" evidence="9">
    <location>
        <begin position="135"/>
        <end position="154"/>
    </location>
</feature>
<keyword evidence="7" id="KW-0067">ATP-binding</keyword>
<evidence type="ECO:0000256" key="3">
    <source>
        <dbReference type="ARBA" id="ARBA00022553"/>
    </source>
</evidence>
<evidence type="ECO:0000259" key="10">
    <source>
        <dbReference type="Pfam" id="PF07730"/>
    </source>
</evidence>
<gene>
    <name evidence="12" type="ORF">LX13_002136</name>
</gene>
<feature type="transmembrane region" description="Helical" evidence="9">
    <location>
        <begin position="160"/>
        <end position="179"/>
    </location>
</feature>
<evidence type="ECO:0000256" key="8">
    <source>
        <dbReference type="ARBA" id="ARBA00023012"/>
    </source>
</evidence>
<keyword evidence="8" id="KW-0902">Two-component regulatory system</keyword>
<dbReference type="InterPro" id="IPR050482">
    <property type="entry name" value="Sensor_HK_TwoCompSys"/>
</dbReference>
<keyword evidence="4" id="KW-0808">Transferase</keyword>
<comment type="catalytic activity">
    <reaction evidence="1">
        <text>ATP + protein L-histidine = ADP + protein N-phospho-L-histidine.</text>
        <dbReference type="EC" id="2.7.13.3"/>
    </reaction>
</comment>
<evidence type="ECO:0000256" key="9">
    <source>
        <dbReference type="SAM" id="Phobius"/>
    </source>
</evidence>
<name>A0ABT1HDI2_9NOCA</name>
<accession>A0ABT1HDI2</accession>
<keyword evidence="6 12" id="KW-0418">Kinase</keyword>
<comment type="caution">
    <text evidence="12">The sequence shown here is derived from an EMBL/GenBank/DDBJ whole genome shotgun (WGS) entry which is preliminary data.</text>
</comment>
<dbReference type="Pfam" id="PF23539">
    <property type="entry name" value="DUF7134"/>
    <property type="match status" value="1"/>
</dbReference>
<feature type="transmembrane region" description="Helical" evidence="9">
    <location>
        <begin position="49"/>
        <end position="68"/>
    </location>
</feature>
<reference evidence="12 13" key="1">
    <citation type="submission" date="2022-06" db="EMBL/GenBank/DDBJ databases">
        <title>Genomic Encyclopedia of Archaeal and Bacterial Type Strains, Phase II (KMG-II): from individual species to whole genera.</title>
        <authorList>
            <person name="Goeker M."/>
        </authorList>
    </citation>
    <scope>NUCLEOTIDE SEQUENCE [LARGE SCALE GENOMIC DNA]</scope>
    <source>
        <strain evidence="12 13">DSM 44693</strain>
    </source>
</reference>
<organism evidence="12 13">
    <name type="scientific">Williamsia maris</name>
    <dbReference type="NCBI Taxonomy" id="72806"/>
    <lineage>
        <taxon>Bacteria</taxon>
        <taxon>Bacillati</taxon>
        <taxon>Actinomycetota</taxon>
        <taxon>Actinomycetes</taxon>
        <taxon>Mycobacteriales</taxon>
        <taxon>Nocardiaceae</taxon>
        <taxon>Williamsia</taxon>
    </lineage>
</organism>
<dbReference type="SUPFAM" id="SSF55874">
    <property type="entry name" value="ATPase domain of HSP90 chaperone/DNA topoisomerase II/histidine kinase"/>
    <property type="match status" value="1"/>
</dbReference>
<feature type="domain" description="DUF7134" evidence="11">
    <location>
        <begin position="48"/>
        <end position="185"/>
    </location>
</feature>
<dbReference type="Proteomes" id="UP001206895">
    <property type="component" value="Unassembled WGS sequence"/>
</dbReference>
<dbReference type="PANTHER" id="PTHR24421:SF10">
    <property type="entry name" value="NITRATE_NITRITE SENSOR PROTEIN NARQ"/>
    <property type="match status" value="1"/>
</dbReference>
<dbReference type="InterPro" id="IPR055558">
    <property type="entry name" value="DUF7134"/>
</dbReference>
<dbReference type="GO" id="GO:0016301">
    <property type="term" value="F:kinase activity"/>
    <property type="evidence" value="ECO:0007669"/>
    <property type="project" value="UniProtKB-KW"/>
</dbReference>
<keyword evidence="9" id="KW-0812">Transmembrane</keyword>